<dbReference type="InParanoid" id="K3WJP9"/>
<reference evidence="2" key="1">
    <citation type="journal article" date="2010" name="Genome Biol.">
        <title>Genome sequence of the necrotrophic plant pathogen Pythium ultimum reveals original pathogenicity mechanisms and effector repertoire.</title>
        <authorList>
            <person name="Levesque C.A."/>
            <person name="Brouwer H."/>
            <person name="Cano L."/>
            <person name="Hamilton J.P."/>
            <person name="Holt C."/>
            <person name="Huitema E."/>
            <person name="Raffaele S."/>
            <person name="Robideau G.P."/>
            <person name="Thines M."/>
            <person name="Win J."/>
            <person name="Zerillo M.M."/>
            <person name="Beakes G.W."/>
            <person name="Boore J.L."/>
            <person name="Busam D."/>
            <person name="Dumas B."/>
            <person name="Ferriera S."/>
            <person name="Fuerstenberg S.I."/>
            <person name="Gachon C.M."/>
            <person name="Gaulin E."/>
            <person name="Govers F."/>
            <person name="Grenville-Briggs L."/>
            <person name="Horner N."/>
            <person name="Hostetler J."/>
            <person name="Jiang R.H."/>
            <person name="Johnson J."/>
            <person name="Krajaejun T."/>
            <person name="Lin H."/>
            <person name="Meijer H.J."/>
            <person name="Moore B."/>
            <person name="Morris P."/>
            <person name="Phuntmart V."/>
            <person name="Puiu D."/>
            <person name="Shetty J."/>
            <person name="Stajich J.E."/>
            <person name="Tripathy S."/>
            <person name="Wawra S."/>
            <person name="van West P."/>
            <person name="Whitty B.R."/>
            <person name="Coutinho P.M."/>
            <person name="Henrissat B."/>
            <person name="Martin F."/>
            <person name="Thomas P.D."/>
            <person name="Tyler B.M."/>
            <person name="De Vries R.P."/>
            <person name="Kamoun S."/>
            <person name="Yandell M."/>
            <person name="Tisserat N."/>
            <person name="Buell C.R."/>
        </authorList>
    </citation>
    <scope>NUCLEOTIDE SEQUENCE</scope>
    <source>
        <strain evidence="2">DAOM:BR144</strain>
    </source>
</reference>
<dbReference type="InterPro" id="IPR036187">
    <property type="entry name" value="DNA_mismatch_repair_MutS_sf"/>
</dbReference>
<organism evidence="1 2">
    <name type="scientific">Globisporangium ultimum (strain ATCC 200006 / CBS 805.95 / DAOM BR144)</name>
    <name type="common">Pythium ultimum</name>
    <dbReference type="NCBI Taxonomy" id="431595"/>
    <lineage>
        <taxon>Eukaryota</taxon>
        <taxon>Sar</taxon>
        <taxon>Stramenopiles</taxon>
        <taxon>Oomycota</taxon>
        <taxon>Peronosporomycetes</taxon>
        <taxon>Pythiales</taxon>
        <taxon>Pythiaceae</taxon>
        <taxon>Globisporangium</taxon>
    </lineage>
</organism>
<protein>
    <submittedName>
        <fullName evidence="1">Uncharacterized protein</fullName>
    </submittedName>
</protein>
<proteinExistence type="predicted"/>
<name>K3WJP9_GLOUD</name>
<accession>K3WJP9</accession>
<dbReference type="VEuPathDB" id="FungiDB:PYU1_G005180"/>
<dbReference type="SUPFAM" id="SSF48334">
    <property type="entry name" value="DNA repair protein MutS, domain III"/>
    <property type="match status" value="1"/>
</dbReference>
<dbReference type="AlphaFoldDB" id="K3WJP9"/>
<dbReference type="EMBL" id="GL376633">
    <property type="status" value="NOT_ANNOTATED_CDS"/>
    <property type="molecule type" value="Genomic_DNA"/>
</dbReference>
<sequence length="145" mass="16161">MSNRVDLNIGKVVLNPSTKMLLMDIATISSLELIQSVRGDSTRQMLQPTRHLKTIRSRQEVVEVFLGNPGWFFDIMEQLPSYADLDRLLLVVVPKFITPRVSRIAIGNVIALKQMLGSLPALVSQLEAMMDALEKPCALITSITQ</sequence>
<keyword evidence="2" id="KW-1185">Reference proteome</keyword>
<dbReference type="Proteomes" id="UP000019132">
    <property type="component" value="Unassembled WGS sequence"/>
</dbReference>
<dbReference type="eggNOG" id="KOG0220">
    <property type="taxonomic scope" value="Eukaryota"/>
</dbReference>
<dbReference type="Gene3D" id="1.10.1420.10">
    <property type="match status" value="1"/>
</dbReference>
<evidence type="ECO:0000313" key="2">
    <source>
        <dbReference type="Proteomes" id="UP000019132"/>
    </source>
</evidence>
<reference evidence="2" key="2">
    <citation type="submission" date="2010-04" db="EMBL/GenBank/DDBJ databases">
        <authorList>
            <person name="Buell R."/>
            <person name="Hamilton J."/>
            <person name="Hostetler J."/>
        </authorList>
    </citation>
    <scope>NUCLEOTIDE SEQUENCE [LARGE SCALE GENOMIC DNA]</scope>
    <source>
        <strain evidence="2">DAOM:BR144</strain>
    </source>
</reference>
<dbReference type="STRING" id="431595.K3WJP9"/>
<dbReference type="HOGENOM" id="CLU_1791993_0_0_1"/>
<evidence type="ECO:0000313" key="1">
    <source>
        <dbReference type="EnsemblProtists" id="PYU1_T005191"/>
    </source>
</evidence>
<reference evidence="1" key="3">
    <citation type="submission" date="2015-02" db="UniProtKB">
        <authorList>
            <consortium name="EnsemblProtists"/>
        </authorList>
    </citation>
    <scope>IDENTIFICATION</scope>
    <source>
        <strain evidence="1">DAOM BR144</strain>
    </source>
</reference>
<dbReference type="EnsemblProtists" id="PYU1_T005191">
    <property type="protein sequence ID" value="PYU1_T005191"/>
    <property type="gene ID" value="PYU1_G005180"/>
</dbReference>